<keyword evidence="7" id="KW-1185">Reference proteome</keyword>
<comment type="caution">
    <text evidence="6">The sequence shown here is derived from an EMBL/GenBank/DDBJ whole genome shotgun (WGS) entry which is preliminary data.</text>
</comment>
<feature type="non-terminal residue" evidence="6">
    <location>
        <position position="1"/>
    </location>
</feature>
<dbReference type="Gene3D" id="3.10.10.10">
    <property type="entry name" value="HIV Type 1 Reverse Transcriptase, subunit A, domain 1"/>
    <property type="match status" value="1"/>
</dbReference>
<sequence length="923" mass="105583">RARGHPFSREILAAPLPASFREINLIFDGSSDPSRHVRAFENMSVLHGYSDPVSCRAFLSTLRGGALDWFHQLAPGSIRDFEDFAGQLTNQYSSAVAQEKTYLTLMAMKQGEKESLRKYVARYNQVCLQVPTAGDEVKAGGLIRSLQPGPCRTSLAKTPARTYDEVLKRCKKYINLEETEAEFAKLEDVVKPEQKKGKMSSPRRGSPRKNSPRGGSFKRLSPRRDGRRSFREKREDRWQGRPRLPNGQRYNHFTPINAQMGEVLAAIEGKLESKEVTWPATWFEGPTKPRSNKYCRFHRDYGHNTEDCRHLKDEIERLIRAGHLKEFVIRDRPRGKERRRCMEDSLARSDRDDDGEDDARKERRRRQNDGREELREEVPVKRGTIYMISGGPTDGDSNNARKGHVRAVKRKREEVGITGRMSVISFRAEDAEGILLPHNDALVITAEPGEEIKEIQMVQGCDDRKFRIGKDLGEPIRSKLINLIREFADVFAYTTDKLTGIEARVIEHRLNIDLSVRPVKQKRRHHGAEMDKIIEQEVDKLMNAGHIKKIQFPEWLSNTVMVSKPGEKWRMCIDFRDLNKACPKDLYPLPRIDQLIDSTAGCELLSLIDASQGYHQIPLAKEDWKRVSFITSKGTYCYVVMSFGLKNVGATYQRLVDQIFKDQLGRNMEVYVDDMLVKSKVEVDHVDDLRETFQTLRRFGMKLNPAKCSFGVKAGKFLGYMVTKRGIEVNPEKVRVVIEMKPPANVKEVQILTGRIAGLSRFISKVAEKSSPLFKTLKKSSKFHWTEEAQKAFEELQETLANFPLLAKPIHGEELVLYISVGESAVSSVLLREDGVAQFPIYYVSRVMQGAELRYSEIEKCALAVVVTVRKLRPYFLNHKVKVRTNMPLEQTLGRPAVSGRLVKWAVELSEYSIIYEPRRAIK</sequence>
<dbReference type="InterPro" id="IPR050951">
    <property type="entry name" value="Retrovirus_Pol_polyprotein"/>
</dbReference>
<evidence type="ECO:0000259" key="3">
    <source>
        <dbReference type="Pfam" id="PF00078"/>
    </source>
</evidence>
<feature type="domain" description="Reverse transcriptase/retrotransposon-derived protein RNase H-like" evidence="5">
    <location>
        <begin position="785"/>
        <end position="883"/>
    </location>
</feature>
<dbReference type="InterPro" id="IPR043502">
    <property type="entry name" value="DNA/RNA_pol_sf"/>
</dbReference>
<dbReference type="Gene3D" id="3.30.70.270">
    <property type="match status" value="2"/>
</dbReference>
<dbReference type="PANTHER" id="PTHR37984:SF5">
    <property type="entry name" value="PROTEIN NYNRIN-LIKE"/>
    <property type="match status" value="1"/>
</dbReference>
<evidence type="ECO:0000313" key="6">
    <source>
        <dbReference type="EMBL" id="CAA0828804.1"/>
    </source>
</evidence>
<dbReference type="EMBL" id="CACSLK010027752">
    <property type="protein sequence ID" value="CAA0828804.1"/>
    <property type="molecule type" value="Genomic_DNA"/>
</dbReference>
<feature type="region of interest" description="Disordered" evidence="2">
    <location>
        <begin position="338"/>
        <end position="407"/>
    </location>
</feature>
<evidence type="ECO:0000256" key="2">
    <source>
        <dbReference type="SAM" id="MobiDB-lite"/>
    </source>
</evidence>
<dbReference type="Pfam" id="PF17919">
    <property type="entry name" value="RT_RNaseH_2"/>
    <property type="match status" value="1"/>
</dbReference>
<feature type="non-terminal residue" evidence="6">
    <location>
        <position position="923"/>
    </location>
</feature>
<reference evidence="6" key="1">
    <citation type="submission" date="2019-12" db="EMBL/GenBank/DDBJ databases">
        <authorList>
            <person name="Scholes J."/>
        </authorList>
    </citation>
    <scope>NUCLEOTIDE SEQUENCE</scope>
</reference>
<organism evidence="6 7">
    <name type="scientific">Striga hermonthica</name>
    <name type="common">Purple witchweed</name>
    <name type="synonym">Buchnera hermonthica</name>
    <dbReference type="NCBI Taxonomy" id="68872"/>
    <lineage>
        <taxon>Eukaryota</taxon>
        <taxon>Viridiplantae</taxon>
        <taxon>Streptophyta</taxon>
        <taxon>Embryophyta</taxon>
        <taxon>Tracheophyta</taxon>
        <taxon>Spermatophyta</taxon>
        <taxon>Magnoliopsida</taxon>
        <taxon>eudicotyledons</taxon>
        <taxon>Gunneridae</taxon>
        <taxon>Pentapetalae</taxon>
        <taxon>asterids</taxon>
        <taxon>lamiids</taxon>
        <taxon>Lamiales</taxon>
        <taxon>Orobanchaceae</taxon>
        <taxon>Buchnereae</taxon>
        <taxon>Striga</taxon>
    </lineage>
</organism>
<dbReference type="Pfam" id="PF03732">
    <property type="entry name" value="Retrotrans_gag"/>
    <property type="match status" value="1"/>
</dbReference>
<evidence type="ECO:0000313" key="7">
    <source>
        <dbReference type="Proteomes" id="UP001153555"/>
    </source>
</evidence>
<evidence type="ECO:0000259" key="5">
    <source>
        <dbReference type="Pfam" id="PF17919"/>
    </source>
</evidence>
<dbReference type="InterPro" id="IPR043128">
    <property type="entry name" value="Rev_trsase/Diguanyl_cyclase"/>
</dbReference>
<feature type="region of interest" description="Disordered" evidence="2">
    <location>
        <begin position="191"/>
        <end position="251"/>
    </location>
</feature>
<dbReference type="InterPro" id="IPR005162">
    <property type="entry name" value="Retrotrans_gag_dom"/>
</dbReference>
<dbReference type="OrthoDB" id="542221at2759"/>
<dbReference type="Proteomes" id="UP001153555">
    <property type="component" value="Unassembled WGS sequence"/>
</dbReference>
<feature type="compositionally biased region" description="Basic and acidic residues" evidence="2">
    <location>
        <begin position="367"/>
        <end position="380"/>
    </location>
</feature>
<dbReference type="InterPro" id="IPR041577">
    <property type="entry name" value="RT_RNaseH_2"/>
</dbReference>
<feature type="compositionally biased region" description="Basic and acidic residues" evidence="2">
    <location>
        <begin position="338"/>
        <end position="351"/>
    </location>
</feature>
<dbReference type="CDD" id="cd01647">
    <property type="entry name" value="RT_LTR"/>
    <property type="match status" value="1"/>
</dbReference>
<dbReference type="GO" id="GO:0003824">
    <property type="term" value="F:catalytic activity"/>
    <property type="evidence" value="ECO:0007669"/>
    <property type="project" value="UniProtKB-KW"/>
</dbReference>
<dbReference type="PANTHER" id="PTHR37984">
    <property type="entry name" value="PROTEIN CBG26694"/>
    <property type="match status" value="1"/>
</dbReference>
<evidence type="ECO:0000256" key="1">
    <source>
        <dbReference type="ARBA" id="ARBA00023268"/>
    </source>
</evidence>
<gene>
    <name evidence="6" type="ORF">SHERM_24499</name>
</gene>
<keyword evidence="1" id="KW-0511">Multifunctional enzyme</keyword>
<accession>A0A9N7N8G9</accession>
<feature type="domain" description="Retrotransposon gag" evidence="4">
    <location>
        <begin position="58"/>
        <end position="140"/>
    </location>
</feature>
<feature type="domain" description="Reverse transcriptase" evidence="3">
    <location>
        <begin position="563"/>
        <end position="721"/>
    </location>
</feature>
<evidence type="ECO:0000259" key="4">
    <source>
        <dbReference type="Pfam" id="PF03732"/>
    </source>
</evidence>
<dbReference type="Pfam" id="PF00078">
    <property type="entry name" value="RVT_1"/>
    <property type="match status" value="1"/>
</dbReference>
<dbReference type="AlphaFoldDB" id="A0A9N7N8G9"/>
<dbReference type="InterPro" id="IPR000477">
    <property type="entry name" value="RT_dom"/>
</dbReference>
<evidence type="ECO:0008006" key="8">
    <source>
        <dbReference type="Google" id="ProtNLM"/>
    </source>
</evidence>
<proteinExistence type="predicted"/>
<protein>
    <recommendedName>
        <fullName evidence="8">Reverse transcriptase domain-containing protein</fullName>
    </recommendedName>
</protein>
<name>A0A9N7N8G9_STRHE</name>
<feature type="compositionally biased region" description="Basic and acidic residues" evidence="2">
    <location>
        <begin position="222"/>
        <end position="239"/>
    </location>
</feature>
<dbReference type="SUPFAM" id="SSF56672">
    <property type="entry name" value="DNA/RNA polymerases"/>
    <property type="match status" value="1"/>
</dbReference>